<protein>
    <submittedName>
        <fullName evidence="3">Uncharacterized protein</fullName>
    </submittedName>
</protein>
<accession>A0A915HR58</accession>
<dbReference type="WBParaSite" id="nRc.2.0.1.t03857-RA">
    <property type="protein sequence ID" value="nRc.2.0.1.t03857-RA"/>
    <property type="gene ID" value="nRc.2.0.1.g03857"/>
</dbReference>
<organism evidence="2 3">
    <name type="scientific">Romanomermis culicivorax</name>
    <name type="common">Nematode worm</name>
    <dbReference type="NCBI Taxonomy" id="13658"/>
    <lineage>
        <taxon>Eukaryota</taxon>
        <taxon>Metazoa</taxon>
        <taxon>Ecdysozoa</taxon>
        <taxon>Nematoda</taxon>
        <taxon>Enoplea</taxon>
        <taxon>Dorylaimia</taxon>
        <taxon>Mermithida</taxon>
        <taxon>Mermithoidea</taxon>
        <taxon>Mermithidae</taxon>
        <taxon>Romanomermis</taxon>
    </lineage>
</organism>
<proteinExistence type="predicted"/>
<name>A0A915HR58_ROMCU</name>
<sequence>MRKNISTYKAEEVHPLLTGMERQVEKARDLLDRQNRTIQVLKCERRKNGKILGDSLALLQSRLQEQKSTVNNVRRSYALYRQQLIQDTASLAGSFNHYVSCWKKVEKRWLYQQKLARDQLKTKNLKYKDLDRKYQALLQETDQKKAQEAKEAILNCIHCKALESVRHKLVIDLASQAEKYKKSRIELQTLSTENKRLKENLNSKNRENVELKAKLEDEIKKNAVIKSSPMSAGGQSAAGSSSDCEMIVDIVKTPGNNLSASGCYSPPGRLSALPMNSLGLSRGTSFVNDHTLCDKEKNRLNWLITNKEEQISRLQKEIQEMKDQYQHTCEEMSEIHSEYRSKSESLEVYKMQCDRLTILTDQLKERENILTVQLSKANQVEQELQESKAKNELLQTLLSNLATSVQSMLT</sequence>
<feature type="coiled-coil region" evidence="1">
    <location>
        <begin position="370"/>
        <end position="397"/>
    </location>
</feature>
<dbReference type="AlphaFoldDB" id="A0A915HR58"/>
<keyword evidence="2" id="KW-1185">Reference proteome</keyword>
<feature type="coiled-coil region" evidence="1">
    <location>
        <begin position="180"/>
        <end position="221"/>
    </location>
</feature>
<dbReference type="Proteomes" id="UP000887565">
    <property type="component" value="Unplaced"/>
</dbReference>
<evidence type="ECO:0000256" key="1">
    <source>
        <dbReference type="SAM" id="Coils"/>
    </source>
</evidence>
<feature type="coiled-coil region" evidence="1">
    <location>
        <begin position="17"/>
        <end position="76"/>
    </location>
</feature>
<reference evidence="3" key="1">
    <citation type="submission" date="2022-11" db="UniProtKB">
        <authorList>
            <consortium name="WormBaseParasite"/>
        </authorList>
    </citation>
    <scope>IDENTIFICATION</scope>
</reference>
<feature type="coiled-coil region" evidence="1">
    <location>
        <begin position="120"/>
        <end position="147"/>
    </location>
</feature>
<feature type="coiled-coil region" evidence="1">
    <location>
        <begin position="297"/>
        <end position="331"/>
    </location>
</feature>
<evidence type="ECO:0000313" key="2">
    <source>
        <dbReference type="Proteomes" id="UP000887565"/>
    </source>
</evidence>
<keyword evidence="1" id="KW-0175">Coiled coil</keyword>
<evidence type="ECO:0000313" key="3">
    <source>
        <dbReference type="WBParaSite" id="nRc.2.0.1.t03857-RA"/>
    </source>
</evidence>